<dbReference type="PROSITE" id="PS50893">
    <property type="entry name" value="ABC_TRANSPORTER_2"/>
    <property type="match status" value="1"/>
</dbReference>
<dbReference type="GO" id="GO:0005886">
    <property type="term" value="C:plasma membrane"/>
    <property type="evidence" value="ECO:0007669"/>
    <property type="project" value="TreeGrafter"/>
</dbReference>
<organism evidence="11 12">
    <name type="scientific">Pisum sativum</name>
    <name type="common">Garden pea</name>
    <name type="synonym">Lathyrus oleraceus</name>
    <dbReference type="NCBI Taxonomy" id="3888"/>
    <lineage>
        <taxon>Eukaryota</taxon>
        <taxon>Viridiplantae</taxon>
        <taxon>Streptophyta</taxon>
        <taxon>Embryophyta</taxon>
        <taxon>Tracheophyta</taxon>
        <taxon>Spermatophyta</taxon>
        <taxon>Magnoliopsida</taxon>
        <taxon>eudicotyledons</taxon>
        <taxon>Gunneridae</taxon>
        <taxon>Pentapetalae</taxon>
        <taxon>rosids</taxon>
        <taxon>fabids</taxon>
        <taxon>Fabales</taxon>
        <taxon>Fabaceae</taxon>
        <taxon>Papilionoideae</taxon>
        <taxon>50 kb inversion clade</taxon>
        <taxon>NPAAA clade</taxon>
        <taxon>Hologalegina</taxon>
        <taxon>IRL clade</taxon>
        <taxon>Fabeae</taxon>
        <taxon>Lathyrus</taxon>
    </lineage>
</organism>
<evidence type="ECO:0000256" key="1">
    <source>
        <dbReference type="ARBA" id="ARBA00004141"/>
    </source>
</evidence>
<feature type="transmembrane region" description="Helical" evidence="8">
    <location>
        <begin position="445"/>
        <end position="463"/>
    </location>
</feature>
<evidence type="ECO:0000313" key="11">
    <source>
        <dbReference type="EMBL" id="KAI5398911.1"/>
    </source>
</evidence>
<evidence type="ECO:0000256" key="8">
    <source>
        <dbReference type="SAM" id="Phobius"/>
    </source>
</evidence>
<feature type="domain" description="ABC transporter" evidence="9">
    <location>
        <begin position="140"/>
        <end position="356"/>
    </location>
</feature>
<dbReference type="PROSITE" id="PS50929">
    <property type="entry name" value="ABC_TM1F"/>
    <property type="match status" value="1"/>
</dbReference>
<dbReference type="InterPro" id="IPR036640">
    <property type="entry name" value="ABC1_TM_sf"/>
</dbReference>
<keyword evidence="12" id="KW-1185">Reference proteome</keyword>
<comment type="caution">
    <text evidence="11">The sequence shown here is derived from an EMBL/GenBank/DDBJ whole genome shotgun (WGS) entry which is preliminary data.</text>
</comment>
<evidence type="ECO:0000256" key="5">
    <source>
        <dbReference type="ARBA" id="ARBA00022840"/>
    </source>
</evidence>
<evidence type="ECO:0000256" key="6">
    <source>
        <dbReference type="ARBA" id="ARBA00022989"/>
    </source>
</evidence>
<sequence length="544" mass="60020">MIALIKMTCSEFPIFMKTFNNTRKMTSSARLCHGLYMVEVASFTGEKQAVSSYRKFLLDAYKSEVFEGSIAGAGVGTVMCVLLCGYALAVWFCAKMIIEKGCNGSTVINVVVAVLTSSISLGEASPCISAFAAGQAAAYKMFETIRRKPEIGAYDPNGFSLHIPSGTTIALVGQSGSGKSTVISLVERFYDPMLRWIIGKIGLVSQEPVLFASSIKDNIAYGKEGATIEEIRWELANASKFIDKLPQGLDTMVGDHGTQLSSGQKQRIAIARAILKNPRILLLDEATSALDAASERVVQEALDRVMVNRTTVVAHRLSTVRNADMIAVIHRGKMVEKGTHSELLRDCEGAYSQLIHLQEVNRESEETTDHHSKRELSVGSFRQSSERKLFQWSTGVNVTDPEHENLPTKEKEQEVPLSHLASSSSKRFHVIKTFYEPFDEMKKDCMFWAVMLMLLGLASLLVIPARSYFLSVAECKLIQPIRLIYFENVVSMENLASTLAGLIIAFIASWQITSIILVLIPLIRVNGYVQMKFLKGFNADAKVG</sequence>
<gene>
    <name evidence="11" type="ORF">KIW84_064334</name>
</gene>
<dbReference type="GO" id="GO:0140359">
    <property type="term" value="F:ABC-type transporter activity"/>
    <property type="evidence" value="ECO:0007669"/>
    <property type="project" value="InterPro"/>
</dbReference>
<keyword evidence="3 8" id="KW-0812">Transmembrane</keyword>
<dbReference type="InterPro" id="IPR017871">
    <property type="entry name" value="ABC_transporter-like_CS"/>
</dbReference>
<keyword evidence="2" id="KW-0813">Transport</keyword>
<dbReference type="SUPFAM" id="SSF90123">
    <property type="entry name" value="ABC transporter transmembrane region"/>
    <property type="match status" value="2"/>
</dbReference>
<dbReference type="InterPro" id="IPR039421">
    <property type="entry name" value="Type_1_exporter"/>
</dbReference>
<dbReference type="EMBL" id="JAMSHJ010000006">
    <property type="protein sequence ID" value="KAI5398911.1"/>
    <property type="molecule type" value="Genomic_DNA"/>
</dbReference>
<feature type="transmembrane region" description="Helical" evidence="8">
    <location>
        <begin position="499"/>
        <end position="523"/>
    </location>
</feature>
<keyword evidence="6 8" id="KW-1133">Transmembrane helix</keyword>
<comment type="subcellular location">
    <subcellularLocation>
        <location evidence="1">Membrane</location>
        <topology evidence="1">Multi-pass membrane protein</topology>
    </subcellularLocation>
</comment>
<dbReference type="InterPro" id="IPR003593">
    <property type="entry name" value="AAA+_ATPase"/>
</dbReference>
<reference evidence="11 12" key="1">
    <citation type="journal article" date="2022" name="Nat. Genet.">
        <title>Improved pea reference genome and pan-genome highlight genomic features and evolutionary characteristics.</title>
        <authorList>
            <person name="Yang T."/>
            <person name="Liu R."/>
            <person name="Luo Y."/>
            <person name="Hu S."/>
            <person name="Wang D."/>
            <person name="Wang C."/>
            <person name="Pandey M.K."/>
            <person name="Ge S."/>
            <person name="Xu Q."/>
            <person name="Li N."/>
            <person name="Li G."/>
            <person name="Huang Y."/>
            <person name="Saxena R.K."/>
            <person name="Ji Y."/>
            <person name="Li M."/>
            <person name="Yan X."/>
            <person name="He Y."/>
            <person name="Liu Y."/>
            <person name="Wang X."/>
            <person name="Xiang C."/>
            <person name="Varshney R.K."/>
            <person name="Ding H."/>
            <person name="Gao S."/>
            <person name="Zong X."/>
        </authorList>
    </citation>
    <scope>NUCLEOTIDE SEQUENCE [LARGE SCALE GENOMIC DNA]</scope>
    <source>
        <strain evidence="11 12">cv. Zhongwan 6</strain>
    </source>
</reference>
<dbReference type="PANTHER" id="PTHR24222">
    <property type="entry name" value="ABC TRANSPORTER B FAMILY"/>
    <property type="match status" value="1"/>
</dbReference>
<evidence type="ECO:0000259" key="9">
    <source>
        <dbReference type="PROSITE" id="PS50893"/>
    </source>
</evidence>
<dbReference type="SUPFAM" id="SSF52540">
    <property type="entry name" value="P-loop containing nucleoside triphosphate hydrolases"/>
    <property type="match status" value="1"/>
</dbReference>
<evidence type="ECO:0000256" key="2">
    <source>
        <dbReference type="ARBA" id="ARBA00022448"/>
    </source>
</evidence>
<keyword evidence="5" id="KW-0067">ATP-binding</keyword>
<evidence type="ECO:0000313" key="12">
    <source>
        <dbReference type="Proteomes" id="UP001058974"/>
    </source>
</evidence>
<dbReference type="InterPro" id="IPR011527">
    <property type="entry name" value="ABC1_TM_dom"/>
</dbReference>
<dbReference type="InterPro" id="IPR027417">
    <property type="entry name" value="P-loop_NTPase"/>
</dbReference>
<dbReference type="FunFam" id="3.40.50.300:FF:000604">
    <property type="entry name" value="ABC transporter B family member 28"/>
    <property type="match status" value="1"/>
</dbReference>
<dbReference type="GO" id="GO:0005737">
    <property type="term" value="C:cytoplasm"/>
    <property type="evidence" value="ECO:0007669"/>
    <property type="project" value="UniProtKB-ARBA"/>
</dbReference>
<protein>
    <submittedName>
        <fullName evidence="11">Uncharacterized protein</fullName>
    </submittedName>
</protein>
<keyword evidence="4" id="KW-0547">Nucleotide-binding</keyword>
<dbReference type="SMART" id="SM00382">
    <property type="entry name" value="AAA"/>
    <property type="match status" value="1"/>
</dbReference>
<dbReference type="GO" id="GO:0005524">
    <property type="term" value="F:ATP binding"/>
    <property type="evidence" value="ECO:0007669"/>
    <property type="project" value="UniProtKB-KW"/>
</dbReference>
<name>A0A9D4WE24_PEA</name>
<dbReference type="InterPro" id="IPR003439">
    <property type="entry name" value="ABC_transporter-like_ATP-bd"/>
</dbReference>
<proteinExistence type="predicted"/>
<dbReference type="PROSITE" id="PS00211">
    <property type="entry name" value="ABC_TRANSPORTER_1"/>
    <property type="match status" value="1"/>
</dbReference>
<dbReference type="GO" id="GO:0016887">
    <property type="term" value="F:ATP hydrolysis activity"/>
    <property type="evidence" value="ECO:0007669"/>
    <property type="project" value="InterPro"/>
</dbReference>
<dbReference type="AlphaFoldDB" id="A0A9D4WE24"/>
<keyword evidence="7 8" id="KW-0472">Membrane</keyword>
<dbReference type="Proteomes" id="UP001058974">
    <property type="component" value="Chromosome 6"/>
</dbReference>
<evidence type="ECO:0000256" key="3">
    <source>
        <dbReference type="ARBA" id="ARBA00022692"/>
    </source>
</evidence>
<evidence type="ECO:0000259" key="10">
    <source>
        <dbReference type="PROSITE" id="PS50929"/>
    </source>
</evidence>
<dbReference type="Pfam" id="PF00005">
    <property type="entry name" value="ABC_tran"/>
    <property type="match status" value="1"/>
</dbReference>
<accession>A0A9D4WE24</accession>
<dbReference type="PANTHER" id="PTHR24222:SF63">
    <property type="entry name" value="ATP BINDING CASSETTE SUBFAMILY B"/>
    <property type="match status" value="1"/>
</dbReference>
<dbReference type="Gramene" id="Psat06G0433400-T1">
    <property type="protein sequence ID" value="KAI5398911.1"/>
    <property type="gene ID" value="KIW84_064334"/>
</dbReference>
<dbReference type="Gene3D" id="1.20.1560.10">
    <property type="entry name" value="ABC transporter type 1, transmembrane domain"/>
    <property type="match status" value="2"/>
</dbReference>
<feature type="transmembrane region" description="Helical" evidence="8">
    <location>
        <begin position="70"/>
        <end position="94"/>
    </location>
</feature>
<evidence type="ECO:0000256" key="4">
    <source>
        <dbReference type="ARBA" id="ARBA00022741"/>
    </source>
</evidence>
<evidence type="ECO:0000256" key="7">
    <source>
        <dbReference type="ARBA" id="ARBA00023136"/>
    </source>
</evidence>
<dbReference type="Gene3D" id="3.40.50.300">
    <property type="entry name" value="P-loop containing nucleotide triphosphate hydrolases"/>
    <property type="match status" value="1"/>
</dbReference>
<feature type="domain" description="ABC transmembrane type-1" evidence="10">
    <location>
        <begin position="39"/>
        <end position="133"/>
    </location>
</feature>